<sequence>MPIIPAAFFGMVLGLAGLGGSWRAAHVAWGLPTVIGEALMAVAALVWAVLIVLYAWKWIAARPAARAEVAHPVQCCFVGLIGVATMLVAGGVAPYSRDLALLLYWPGCAFTFGFAIWRTGGLWLGERDPGHSTPVLYLPTVAGSFVSGTIGAALGLGDFGQYCFGAGLFGWFAIESVLLHRMLTAPNMASALRPTLGIQLAPPVVGAVTLIAIAPNAPFVFAHAMVGYGVMQTLIVLRLLPWILKEPFAPSYWAFTFGVTALATAPIRLVGLGDSGTVSVLAPVLFVFANGVVLAVAAGTLIRAAQGRLIPAPAPPAAPAR</sequence>
<keyword evidence="3 5" id="KW-1133">Transmembrane helix</keyword>
<feature type="transmembrane region" description="Helical" evidence="5">
    <location>
        <begin position="191"/>
        <end position="214"/>
    </location>
</feature>
<dbReference type="InterPro" id="IPR004695">
    <property type="entry name" value="SLAC1/Mae1/Ssu1/TehA"/>
</dbReference>
<dbReference type="Proteomes" id="UP000464751">
    <property type="component" value="Chromosome"/>
</dbReference>
<feature type="transmembrane region" description="Helical" evidence="5">
    <location>
        <begin position="252"/>
        <end position="272"/>
    </location>
</feature>
<proteinExistence type="predicted"/>
<dbReference type="PANTHER" id="PTHR37955">
    <property type="entry name" value="TELLURITE RESISTANCE PROTEIN TEHA"/>
    <property type="match status" value="1"/>
</dbReference>
<feature type="transmembrane region" description="Helical" evidence="5">
    <location>
        <begin position="220"/>
        <end position="240"/>
    </location>
</feature>
<feature type="transmembrane region" description="Helical" evidence="5">
    <location>
        <begin position="278"/>
        <end position="302"/>
    </location>
</feature>
<evidence type="ECO:0000256" key="1">
    <source>
        <dbReference type="ARBA" id="ARBA00004141"/>
    </source>
</evidence>
<comment type="subcellular location">
    <subcellularLocation>
        <location evidence="1">Membrane</location>
        <topology evidence="1">Multi-pass membrane protein</topology>
    </subcellularLocation>
</comment>
<protein>
    <submittedName>
        <fullName evidence="6">Dicarboxylate transporter/tellurite-resistance protein TehA</fullName>
    </submittedName>
</protein>
<keyword evidence="4 5" id="KW-0472">Membrane</keyword>
<dbReference type="GO" id="GO:0005886">
    <property type="term" value="C:plasma membrane"/>
    <property type="evidence" value="ECO:0007669"/>
    <property type="project" value="TreeGrafter"/>
</dbReference>
<keyword evidence="2 5" id="KW-0812">Transmembrane</keyword>
<evidence type="ECO:0000256" key="2">
    <source>
        <dbReference type="ARBA" id="ARBA00022692"/>
    </source>
</evidence>
<dbReference type="KEGG" id="apra:G3A50_10855"/>
<evidence type="ECO:0000256" key="3">
    <source>
        <dbReference type="ARBA" id="ARBA00022989"/>
    </source>
</evidence>
<gene>
    <name evidence="6" type="primary">tehA</name>
    <name evidence="6" type="ORF">G3A50_10855</name>
</gene>
<accession>A0A6P1YTK0</accession>
<evidence type="ECO:0000313" key="6">
    <source>
        <dbReference type="EMBL" id="QIB36210.1"/>
    </source>
</evidence>
<dbReference type="InterPro" id="IPR038665">
    <property type="entry name" value="Voltage-dep_anion_channel_sf"/>
</dbReference>
<feature type="transmembrane region" description="Helical" evidence="5">
    <location>
        <begin position="159"/>
        <end position="179"/>
    </location>
</feature>
<dbReference type="EMBL" id="CP048630">
    <property type="protein sequence ID" value="QIB36210.1"/>
    <property type="molecule type" value="Genomic_DNA"/>
</dbReference>
<organism evidence="6 7">
    <name type="scientific">Ancylobacter pratisalsi</name>
    <dbReference type="NCBI Taxonomy" id="1745854"/>
    <lineage>
        <taxon>Bacteria</taxon>
        <taxon>Pseudomonadati</taxon>
        <taxon>Pseudomonadota</taxon>
        <taxon>Alphaproteobacteria</taxon>
        <taxon>Hyphomicrobiales</taxon>
        <taxon>Xanthobacteraceae</taxon>
        <taxon>Ancylobacter</taxon>
    </lineage>
</organism>
<dbReference type="NCBIfam" id="NF008032">
    <property type="entry name" value="PRK10764.1"/>
    <property type="match status" value="1"/>
</dbReference>
<dbReference type="InterPro" id="IPR039264">
    <property type="entry name" value="TehA"/>
</dbReference>
<dbReference type="Gene3D" id="1.50.10.150">
    <property type="entry name" value="Voltage-dependent anion channel"/>
    <property type="match status" value="1"/>
</dbReference>
<feature type="transmembrane region" description="Helical" evidence="5">
    <location>
        <begin position="135"/>
        <end position="153"/>
    </location>
</feature>
<name>A0A6P1YTK0_9HYPH</name>
<dbReference type="InterPro" id="IPR052951">
    <property type="entry name" value="Tellurite_res_ion_channel"/>
</dbReference>
<feature type="transmembrane region" description="Helical" evidence="5">
    <location>
        <begin position="77"/>
        <end position="96"/>
    </location>
</feature>
<feature type="transmembrane region" description="Helical" evidence="5">
    <location>
        <begin position="102"/>
        <end position="123"/>
    </location>
</feature>
<reference evidence="6 7" key="1">
    <citation type="submission" date="2020-02" db="EMBL/GenBank/DDBJ databases">
        <authorList>
            <person name="Li G."/>
        </authorList>
    </citation>
    <scope>NUCLEOTIDE SEQUENCE [LARGE SCALE GENOMIC DNA]</scope>
    <source>
        <strain evidence="6 7">DSM 102029</strain>
    </source>
</reference>
<dbReference type="Pfam" id="PF03595">
    <property type="entry name" value="SLAC1"/>
    <property type="match status" value="1"/>
</dbReference>
<dbReference type="AlphaFoldDB" id="A0A6P1YTK0"/>
<dbReference type="CDD" id="cd09324">
    <property type="entry name" value="TDT_TehA"/>
    <property type="match status" value="1"/>
</dbReference>
<dbReference type="GO" id="GO:0046583">
    <property type="term" value="F:monoatomic cation efflux transmembrane transporter activity"/>
    <property type="evidence" value="ECO:0007669"/>
    <property type="project" value="TreeGrafter"/>
</dbReference>
<feature type="transmembrane region" description="Helical" evidence="5">
    <location>
        <begin position="33"/>
        <end position="56"/>
    </location>
</feature>
<evidence type="ECO:0000313" key="7">
    <source>
        <dbReference type="Proteomes" id="UP000464751"/>
    </source>
</evidence>
<evidence type="ECO:0000256" key="5">
    <source>
        <dbReference type="SAM" id="Phobius"/>
    </source>
</evidence>
<dbReference type="PANTHER" id="PTHR37955:SF1">
    <property type="entry name" value="DEP DOMAIN-CONTAINING PROTEIN"/>
    <property type="match status" value="1"/>
</dbReference>
<evidence type="ECO:0000256" key="4">
    <source>
        <dbReference type="ARBA" id="ARBA00023136"/>
    </source>
</evidence>
<keyword evidence="7" id="KW-1185">Reference proteome</keyword>